<organism evidence="1">
    <name type="scientific">uncultured bacterium 5G12</name>
    <dbReference type="NCBI Taxonomy" id="1701325"/>
    <lineage>
        <taxon>Bacteria</taxon>
        <taxon>environmental samples</taxon>
    </lineage>
</organism>
<accession>A0A0N9HR98</accession>
<reference evidence="1" key="1">
    <citation type="submission" date="2016-04" db="EMBL/GenBank/DDBJ databases">
        <title>Exploring the genomic information of specific uncultured soil bacteria through a new metagenomic library-based strategy.</title>
        <authorList>
            <person name="Liu Y."/>
            <person name="Zhang R."/>
        </authorList>
    </citation>
    <scope>NUCLEOTIDE SEQUENCE</scope>
</reference>
<gene>
    <name evidence="1" type="ORF">5G12_010</name>
</gene>
<dbReference type="AlphaFoldDB" id="A0A0N9HR98"/>
<sequence length="97" mass="10777">MAPPTLACRLQSLPPILDNLSRTPISSCSKGSRGLSVQPRVLGIFTETTVSPDPSKRQRPSRYAIRAGRNFAFTLHFWRRRLSLHLDESLASISSAE</sequence>
<name>A0A0N9HR98_9BACT</name>
<dbReference type="AntiFam" id="ANF00025">
    <property type="entry name" value="Antisense to 23S rRNA"/>
</dbReference>
<evidence type="ECO:0000313" key="1">
    <source>
        <dbReference type="EMBL" id="ALG05269.2"/>
    </source>
</evidence>
<dbReference type="EMBL" id="KT342857">
    <property type="protein sequence ID" value="ALG05269.2"/>
    <property type="molecule type" value="Genomic_DNA"/>
</dbReference>
<protein>
    <submittedName>
        <fullName evidence="1">Lipoprotein, putative</fullName>
    </submittedName>
</protein>
<proteinExistence type="predicted"/>
<keyword evidence="1" id="KW-0449">Lipoprotein</keyword>